<dbReference type="Proteomes" id="UP001156666">
    <property type="component" value="Unassembled WGS sequence"/>
</dbReference>
<gene>
    <name evidence="2" type="ORF">GCM10007940_08010</name>
</gene>
<dbReference type="InterPro" id="IPR025665">
    <property type="entry name" value="Beta-barrel_OMP_2"/>
</dbReference>
<dbReference type="EMBL" id="BSOH01000005">
    <property type="protein sequence ID" value="GLR16186.1"/>
    <property type="molecule type" value="Genomic_DNA"/>
</dbReference>
<keyword evidence="3" id="KW-1185">Reference proteome</keyword>
<evidence type="ECO:0000313" key="3">
    <source>
        <dbReference type="Proteomes" id="UP001156666"/>
    </source>
</evidence>
<dbReference type="AlphaFoldDB" id="A0AA37SL16"/>
<feature type="domain" description="Outer membrane protein beta-barrel" evidence="1">
    <location>
        <begin position="41"/>
        <end position="208"/>
    </location>
</feature>
<reference evidence="2" key="2">
    <citation type="submission" date="2023-01" db="EMBL/GenBank/DDBJ databases">
        <title>Draft genome sequence of Portibacter lacus strain NBRC 108769.</title>
        <authorList>
            <person name="Sun Q."/>
            <person name="Mori K."/>
        </authorList>
    </citation>
    <scope>NUCLEOTIDE SEQUENCE</scope>
    <source>
        <strain evidence="2">NBRC 108769</strain>
    </source>
</reference>
<evidence type="ECO:0000259" key="1">
    <source>
        <dbReference type="Pfam" id="PF13568"/>
    </source>
</evidence>
<name>A0AA37SL16_9BACT</name>
<evidence type="ECO:0000313" key="2">
    <source>
        <dbReference type="EMBL" id="GLR16186.1"/>
    </source>
</evidence>
<proteinExistence type="predicted"/>
<dbReference type="Pfam" id="PF13568">
    <property type="entry name" value="OMP_b-brl_2"/>
    <property type="match status" value="1"/>
</dbReference>
<reference evidence="2" key="1">
    <citation type="journal article" date="2014" name="Int. J. Syst. Evol. Microbiol.">
        <title>Complete genome sequence of Corynebacterium casei LMG S-19264T (=DSM 44701T), isolated from a smear-ripened cheese.</title>
        <authorList>
            <consortium name="US DOE Joint Genome Institute (JGI-PGF)"/>
            <person name="Walter F."/>
            <person name="Albersmeier A."/>
            <person name="Kalinowski J."/>
            <person name="Ruckert C."/>
        </authorList>
    </citation>
    <scope>NUCLEOTIDE SEQUENCE</scope>
    <source>
        <strain evidence="2">NBRC 108769</strain>
    </source>
</reference>
<organism evidence="2 3">
    <name type="scientific">Portibacter lacus</name>
    <dbReference type="NCBI Taxonomy" id="1099794"/>
    <lineage>
        <taxon>Bacteria</taxon>
        <taxon>Pseudomonadati</taxon>
        <taxon>Bacteroidota</taxon>
        <taxon>Saprospiria</taxon>
        <taxon>Saprospirales</taxon>
        <taxon>Haliscomenobacteraceae</taxon>
        <taxon>Portibacter</taxon>
    </lineage>
</organism>
<comment type="caution">
    <text evidence="2">The sequence shown here is derived from an EMBL/GenBank/DDBJ whole genome shotgun (WGS) entry which is preliminary data.</text>
</comment>
<sequence length="237" mass="27302">MEKKMKFCGVFLILFLAAFSLNGQYISKNNYNYLDFQKKPYYFGITMATNFSGYRLGHSKKFILNDSISIAESNLTPGVSVHMITNVKVGEYFDFRFTPGFSFSERNLLYNESIGNAGDRKRFESVFFEAPFAVRYKSLPYKDKRMFVVAGLKYSFDVASNSNSRQADQLVKISPHDFQVEGGFGMQFFFEYFIFSPELKVSQGIGNTLIYNDNLVESRVLEKLLSRVFTLSFHFEG</sequence>
<protein>
    <recommendedName>
        <fullName evidence="1">Outer membrane protein beta-barrel domain-containing protein</fullName>
    </recommendedName>
</protein>
<accession>A0AA37SL16</accession>